<accession>A0A5S4EHS2</accession>
<name>A0A5S4EHS2_9PROT</name>
<dbReference type="EMBL" id="SWAD01000144">
    <property type="protein sequence ID" value="TMQ74844.1"/>
    <property type="molecule type" value="Genomic_DNA"/>
</dbReference>
<dbReference type="AlphaFoldDB" id="A0A5S4EHS2"/>
<keyword evidence="2" id="KW-1185">Reference proteome</keyword>
<evidence type="ECO:0000313" key="2">
    <source>
        <dbReference type="Proteomes" id="UP000306324"/>
    </source>
</evidence>
<gene>
    <name evidence="1" type="ORF">ACCUM_2756</name>
</gene>
<dbReference type="Proteomes" id="UP000306324">
    <property type="component" value="Unassembled WGS sequence"/>
</dbReference>
<protein>
    <submittedName>
        <fullName evidence="1">Uncharacterized protein</fullName>
    </submittedName>
</protein>
<sequence>MFNDKASDVGTFPHDASAHLHRAHRCYPEEPPYKAWNN</sequence>
<organism evidence="1 2">
    <name type="scientific">Candidatus Accumulibacter phosphatis</name>
    <dbReference type="NCBI Taxonomy" id="327160"/>
    <lineage>
        <taxon>Bacteria</taxon>
        <taxon>Pseudomonadati</taxon>
        <taxon>Pseudomonadota</taxon>
        <taxon>Betaproteobacteria</taxon>
        <taxon>Candidatus Accumulibacter</taxon>
    </lineage>
</organism>
<reference evidence="1 2" key="1">
    <citation type="submission" date="2019-04" db="EMBL/GenBank/DDBJ databases">
        <title>A novel phosphate-accumulating bacterium identified in bioreactor for phosphate removal from wastewater.</title>
        <authorList>
            <person name="Kotlyarov R.Y."/>
            <person name="Beletsky A.V."/>
            <person name="Kallistova A.Y."/>
            <person name="Dorofeev A.G."/>
            <person name="Nikolaev Y.Y."/>
            <person name="Pimenov N.V."/>
            <person name="Ravin N.V."/>
            <person name="Mardanov A.V."/>
        </authorList>
    </citation>
    <scope>NUCLEOTIDE SEQUENCE [LARGE SCALE GENOMIC DNA]</scope>
    <source>
        <strain evidence="1 2">Bin19</strain>
    </source>
</reference>
<comment type="caution">
    <text evidence="1">The sequence shown here is derived from an EMBL/GenBank/DDBJ whole genome shotgun (WGS) entry which is preliminary data.</text>
</comment>
<proteinExistence type="predicted"/>
<evidence type="ECO:0000313" key="1">
    <source>
        <dbReference type="EMBL" id="TMQ74844.1"/>
    </source>
</evidence>